<feature type="compositionally biased region" description="Acidic residues" evidence="2">
    <location>
        <begin position="236"/>
        <end position="251"/>
    </location>
</feature>
<feature type="region of interest" description="Disordered" evidence="2">
    <location>
        <begin position="224"/>
        <end position="312"/>
    </location>
</feature>
<dbReference type="InterPro" id="IPR006757">
    <property type="entry name" value="OGF_rcpt"/>
</dbReference>
<dbReference type="GO" id="GO:0140625">
    <property type="term" value="F:opioid growth factor receptor activity"/>
    <property type="evidence" value="ECO:0007669"/>
    <property type="project" value="InterPro"/>
</dbReference>
<dbReference type="GO" id="GO:0016020">
    <property type="term" value="C:membrane"/>
    <property type="evidence" value="ECO:0007669"/>
    <property type="project" value="InterPro"/>
</dbReference>
<feature type="compositionally biased region" description="Basic and acidic residues" evidence="2">
    <location>
        <begin position="224"/>
        <end position="235"/>
    </location>
</feature>
<dbReference type="Proteomes" id="UP000800041">
    <property type="component" value="Unassembled WGS sequence"/>
</dbReference>
<keyword evidence="5" id="KW-1185">Reference proteome</keyword>
<sequence>MAPRKSPKSTCALVNFYDPSVHARSSHGRIHPDILAWDNHNLEASHNYIQTLFPLPEHSGFATAPVVTSETFTAFRTRPELRAALLDSLVRMLDFYGFDCTRVPQKRSKKTDDESNANNDPLISISLPERPSFGKWFRRFDHNHLRITRIIRSLRILGLAAEAASFYRVLREADEAFPGVLGRESLMYWRRAAERPLWMAPDAKDGSKQGLAFLKEYEVEKEKEEVEKEKKKKEEEVVELEETDESSDEGVEERKGEVEVSSDETSDGSSEVEVVQPEGESEEVLDDSSDESSDGEVEELTKSPSPASVEKKLQAKKDYDAFFEGMDEEAKALWKSIT</sequence>
<evidence type="ECO:0000313" key="4">
    <source>
        <dbReference type="EMBL" id="KAF1980912.1"/>
    </source>
</evidence>
<dbReference type="InterPro" id="IPR039574">
    <property type="entry name" value="OGFr"/>
</dbReference>
<dbReference type="AlphaFoldDB" id="A0A6G1GJ78"/>
<dbReference type="EMBL" id="ML977214">
    <property type="protein sequence ID" value="KAF1980912.1"/>
    <property type="molecule type" value="Genomic_DNA"/>
</dbReference>
<dbReference type="PANTHER" id="PTHR14015:SF2">
    <property type="entry name" value="OPIOID GROWTH FACTOR RECEPTOR (OGFR) CONSERVED DOMAIN-CONTAINING PROTEIN"/>
    <property type="match status" value="1"/>
</dbReference>
<dbReference type="PANTHER" id="PTHR14015">
    <property type="entry name" value="OPIOID GROWTH FACTOR RECEPTOR OGFR ZETA-TYPE OPIOID RECEPTOR"/>
    <property type="match status" value="1"/>
</dbReference>
<feature type="domain" description="Opioid growth factor receptor (OGFr) conserved" evidence="3">
    <location>
        <begin position="35"/>
        <end position="169"/>
    </location>
</feature>
<feature type="compositionally biased region" description="Acidic residues" evidence="2">
    <location>
        <begin position="279"/>
        <end position="298"/>
    </location>
</feature>
<dbReference type="Pfam" id="PF04664">
    <property type="entry name" value="OGFr_N"/>
    <property type="match status" value="1"/>
</dbReference>
<protein>
    <recommendedName>
        <fullName evidence="3">Opioid growth factor receptor (OGFr) conserved domain-containing protein</fullName>
    </recommendedName>
</protein>
<accession>A0A6G1GJ78</accession>
<evidence type="ECO:0000256" key="1">
    <source>
        <dbReference type="ARBA" id="ARBA00010365"/>
    </source>
</evidence>
<evidence type="ECO:0000259" key="3">
    <source>
        <dbReference type="Pfam" id="PF04664"/>
    </source>
</evidence>
<reference evidence="4" key="1">
    <citation type="journal article" date="2020" name="Stud. Mycol.">
        <title>101 Dothideomycetes genomes: a test case for predicting lifestyles and emergence of pathogens.</title>
        <authorList>
            <person name="Haridas S."/>
            <person name="Albert R."/>
            <person name="Binder M."/>
            <person name="Bloem J."/>
            <person name="Labutti K."/>
            <person name="Salamov A."/>
            <person name="Andreopoulos B."/>
            <person name="Baker S."/>
            <person name="Barry K."/>
            <person name="Bills G."/>
            <person name="Bluhm B."/>
            <person name="Cannon C."/>
            <person name="Castanera R."/>
            <person name="Culley D."/>
            <person name="Daum C."/>
            <person name="Ezra D."/>
            <person name="Gonzalez J."/>
            <person name="Henrissat B."/>
            <person name="Kuo A."/>
            <person name="Liang C."/>
            <person name="Lipzen A."/>
            <person name="Lutzoni F."/>
            <person name="Magnuson J."/>
            <person name="Mondo S."/>
            <person name="Nolan M."/>
            <person name="Ohm R."/>
            <person name="Pangilinan J."/>
            <person name="Park H.-J."/>
            <person name="Ramirez L."/>
            <person name="Alfaro M."/>
            <person name="Sun H."/>
            <person name="Tritt A."/>
            <person name="Yoshinaga Y."/>
            <person name="Zwiers L.-H."/>
            <person name="Turgeon B."/>
            <person name="Goodwin S."/>
            <person name="Spatafora J."/>
            <person name="Crous P."/>
            <person name="Grigoriev I."/>
        </authorList>
    </citation>
    <scope>NUCLEOTIDE SEQUENCE</scope>
    <source>
        <strain evidence="4">CBS 113979</strain>
    </source>
</reference>
<comment type="similarity">
    <text evidence="1">Belongs to the opioid growth factor receptor family.</text>
</comment>
<name>A0A6G1GJ78_9PEZI</name>
<evidence type="ECO:0000313" key="5">
    <source>
        <dbReference type="Proteomes" id="UP000800041"/>
    </source>
</evidence>
<organism evidence="4 5">
    <name type="scientific">Aulographum hederae CBS 113979</name>
    <dbReference type="NCBI Taxonomy" id="1176131"/>
    <lineage>
        <taxon>Eukaryota</taxon>
        <taxon>Fungi</taxon>
        <taxon>Dikarya</taxon>
        <taxon>Ascomycota</taxon>
        <taxon>Pezizomycotina</taxon>
        <taxon>Dothideomycetes</taxon>
        <taxon>Pleosporomycetidae</taxon>
        <taxon>Aulographales</taxon>
        <taxon>Aulographaceae</taxon>
    </lineage>
</organism>
<evidence type="ECO:0000256" key="2">
    <source>
        <dbReference type="SAM" id="MobiDB-lite"/>
    </source>
</evidence>
<dbReference type="OrthoDB" id="9030204at2759"/>
<proteinExistence type="inferred from homology"/>
<gene>
    <name evidence="4" type="ORF">K402DRAFT_399009</name>
</gene>